<dbReference type="Proteomes" id="UP000887104">
    <property type="component" value="Unassembled WGS sequence"/>
</dbReference>
<accession>A0ABQ4PDB8</accession>
<name>A0ABQ4PDB8_9GAMM</name>
<comment type="caution">
    <text evidence="1">The sequence shown here is derived from an EMBL/GenBank/DDBJ whole genome shotgun (WGS) entry which is preliminary data.</text>
</comment>
<evidence type="ECO:0000313" key="2">
    <source>
        <dbReference type="Proteomes" id="UP000887104"/>
    </source>
</evidence>
<reference evidence="1" key="1">
    <citation type="submission" date="2021-05" db="EMBL/GenBank/DDBJ databases">
        <title>Molecular characterization for Shewanella algae harboring chromosomal blaOXA-55-like strains isolated from clinical and environment sample.</title>
        <authorList>
            <person name="Ohama Y."/>
            <person name="Aoki K."/>
            <person name="Harada S."/>
            <person name="Moriya K."/>
            <person name="Ishii Y."/>
            <person name="Tateda K."/>
        </authorList>
    </citation>
    <scope>NUCLEOTIDE SEQUENCE</scope>
    <source>
        <strain evidence="1">JCM 11563</strain>
    </source>
</reference>
<evidence type="ECO:0000313" key="1">
    <source>
        <dbReference type="EMBL" id="GIU45533.1"/>
    </source>
</evidence>
<protein>
    <submittedName>
        <fullName evidence="1">Uncharacterized protein</fullName>
    </submittedName>
</protein>
<organism evidence="1 2">
    <name type="scientific">Shewanella sairae</name>
    <dbReference type="NCBI Taxonomy" id="190310"/>
    <lineage>
        <taxon>Bacteria</taxon>
        <taxon>Pseudomonadati</taxon>
        <taxon>Pseudomonadota</taxon>
        <taxon>Gammaproteobacteria</taxon>
        <taxon>Alteromonadales</taxon>
        <taxon>Shewanellaceae</taxon>
        <taxon>Shewanella</taxon>
    </lineage>
</organism>
<proteinExistence type="predicted"/>
<gene>
    <name evidence="1" type="ORF">TUM4438_19230</name>
</gene>
<keyword evidence="2" id="KW-1185">Reference proteome</keyword>
<dbReference type="EMBL" id="BPEY01000029">
    <property type="protein sequence ID" value="GIU45533.1"/>
    <property type="molecule type" value="Genomic_DNA"/>
</dbReference>
<sequence length="199" mass="22563">MALRFNVFALPDEHIQFLQLYPLSIEAYLLGKQPSANLLKAPAKQAWRLRLARLINGKKSQQIPVSWPSASVEMIGPNVSHRNVDIYHYILNNTENRVKGAGSLFQTWIDINDHDAIKMAADGESFAFKSHDLCSLQPLLTALNAQTIRSRFDAWLLIHNPDYVPQESEYQEITSGIATFSRKVTEAIDKKLGLMWVTQ</sequence>